<keyword evidence="9" id="KW-0812">Transmembrane</keyword>
<dbReference type="InterPro" id="IPR043325">
    <property type="entry name" value="LTSS"/>
</dbReference>
<evidence type="ECO:0000256" key="2">
    <source>
        <dbReference type="ARBA" id="ARBA00009748"/>
    </source>
</evidence>
<evidence type="ECO:0000256" key="9">
    <source>
        <dbReference type="SAM" id="Phobius"/>
    </source>
</evidence>
<keyword evidence="5" id="KW-0732">Signal</keyword>
<evidence type="ECO:0000313" key="11">
    <source>
        <dbReference type="EMBL" id="KAF2324861.1"/>
    </source>
</evidence>
<keyword evidence="9" id="KW-0472">Membrane</keyword>
<sequence>MENERILHLIIKPSLIEEQLASQHTIAFLYPQSPIAITVLVLLFLIFLPSKAVSQSQDTPITPDPTIANCTPQLLPLTPCAPFVQGVAQSPSPSCCYNLKQVYLQQPGCPCILLNDTNLSSFPINSTLALQLPALCHIQVKISACSASPMVQVTPRPVIMGLGLGQNAGRKFKAERLLVLLVTLAATLL</sequence>
<dbReference type="GO" id="GO:0098552">
    <property type="term" value="C:side of membrane"/>
    <property type="evidence" value="ECO:0007669"/>
    <property type="project" value="UniProtKB-KW"/>
</dbReference>
<dbReference type="PANTHER" id="PTHR33044">
    <property type="entry name" value="BIFUNCTIONAL INHIBITOR/LIPID-TRANSFER PROTEIN/SEED STORAGE 2S ALBUMIN SUPERFAMILY PROTEIN-RELATED"/>
    <property type="match status" value="1"/>
</dbReference>
<evidence type="ECO:0000313" key="12">
    <source>
        <dbReference type="Proteomes" id="UP000467840"/>
    </source>
</evidence>
<dbReference type="CDD" id="cd00010">
    <property type="entry name" value="AAI_LTSS"/>
    <property type="match status" value="1"/>
</dbReference>
<feature type="transmembrane region" description="Helical" evidence="9">
    <location>
        <begin position="28"/>
        <end position="48"/>
    </location>
</feature>
<feature type="domain" description="Bifunctional inhibitor/plant lipid transfer protein/seed storage helical" evidence="10">
    <location>
        <begin position="59"/>
        <end position="145"/>
    </location>
</feature>
<dbReference type="Pfam" id="PF14368">
    <property type="entry name" value="LTP_2"/>
    <property type="match status" value="1"/>
</dbReference>
<dbReference type="AlphaFoldDB" id="A0A6A6NI32"/>
<comment type="subcellular location">
    <subcellularLocation>
        <location evidence="1">Cell membrane</location>
        <topology evidence="1">Lipid-anchor</topology>
        <topology evidence="1">GPI-anchor</topology>
    </subcellularLocation>
</comment>
<keyword evidence="6" id="KW-1015">Disulfide bond</keyword>
<proteinExistence type="inferred from homology"/>
<reference evidence="11 12" key="1">
    <citation type="journal article" date="2020" name="Mol. Plant">
        <title>The Chromosome-Based Rubber Tree Genome Provides New Insights into Spurge Genome Evolution and Rubber Biosynthesis.</title>
        <authorList>
            <person name="Liu J."/>
            <person name="Shi C."/>
            <person name="Shi C.C."/>
            <person name="Li W."/>
            <person name="Zhang Q.J."/>
            <person name="Zhang Y."/>
            <person name="Li K."/>
            <person name="Lu H.F."/>
            <person name="Shi C."/>
            <person name="Zhu S.T."/>
            <person name="Xiao Z.Y."/>
            <person name="Nan H."/>
            <person name="Yue Y."/>
            <person name="Zhu X.G."/>
            <person name="Wu Y."/>
            <person name="Hong X.N."/>
            <person name="Fan G.Y."/>
            <person name="Tong Y."/>
            <person name="Zhang D."/>
            <person name="Mao C.L."/>
            <person name="Liu Y.L."/>
            <person name="Hao S.J."/>
            <person name="Liu W.Q."/>
            <person name="Lv M.Q."/>
            <person name="Zhang H.B."/>
            <person name="Liu Y."/>
            <person name="Hu-Tang G.R."/>
            <person name="Wang J.P."/>
            <person name="Wang J.H."/>
            <person name="Sun Y.H."/>
            <person name="Ni S.B."/>
            <person name="Chen W.B."/>
            <person name="Zhang X.C."/>
            <person name="Jiao Y.N."/>
            <person name="Eichler E.E."/>
            <person name="Li G.H."/>
            <person name="Liu X."/>
            <person name="Gao L.Z."/>
        </authorList>
    </citation>
    <scope>NUCLEOTIDE SEQUENCE [LARGE SCALE GENOMIC DNA]</scope>
    <source>
        <strain evidence="12">cv. GT1</strain>
        <tissue evidence="11">Leaf</tissue>
    </source>
</reference>
<evidence type="ECO:0000256" key="8">
    <source>
        <dbReference type="ARBA" id="ARBA00023288"/>
    </source>
</evidence>
<dbReference type="InterPro" id="IPR016140">
    <property type="entry name" value="Bifunc_inhib/LTP/seed_store"/>
</dbReference>
<protein>
    <recommendedName>
        <fullName evidence="10">Bifunctional inhibitor/plant lipid transfer protein/seed storage helical domain-containing protein</fullName>
    </recommendedName>
</protein>
<dbReference type="SUPFAM" id="SSF47699">
    <property type="entry name" value="Bifunctional inhibitor/lipid-transfer protein/seed storage 2S albumin"/>
    <property type="match status" value="1"/>
</dbReference>
<name>A0A6A6NI32_HEVBR</name>
<dbReference type="Gene3D" id="1.10.110.10">
    <property type="entry name" value="Plant lipid-transfer and hydrophobic proteins"/>
    <property type="match status" value="1"/>
</dbReference>
<gene>
    <name evidence="11" type="ORF">GH714_018163</name>
</gene>
<organism evidence="11 12">
    <name type="scientific">Hevea brasiliensis</name>
    <name type="common">Para rubber tree</name>
    <name type="synonym">Siphonia brasiliensis</name>
    <dbReference type="NCBI Taxonomy" id="3981"/>
    <lineage>
        <taxon>Eukaryota</taxon>
        <taxon>Viridiplantae</taxon>
        <taxon>Streptophyta</taxon>
        <taxon>Embryophyta</taxon>
        <taxon>Tracheophyta</taxon>
        <taxon>Spermatophyta</taxon>
        <taxon>Magnoliopsida</taxon>
        <taxon>eudicotyledons</taxon>
        <taxon>Gunneridae</taxon>
        <taxon>Pentapetalae</taxon>
        <taxon>rosids</taxon>
        <taxon>fabids</taxon>
        <taxon>Malpighiales</taxon>
        <taxon>Euphorbiaceae</taxon>
        <taxon>Crotonoideae</taxon>
        <taxon>Micrandreae</taxon>
        <taxon>Hevea</taxon>
    </lineage>
</organism>
<evidence type="ECO:0000256" key="3">
    <source>
        <dbReference type="ARBA" id="ARBA00022475"/>
    </source>
</evidence>
<evidence type="ECO:0000256" key="5">
    <source>
        <dbReference type="ARBA" id="ARBA00022729"/>
    </source>
</evidence>
<evidence type="ECO:0000259" key="10">
    <source>
        <dbReference type="Pfam" id="PF14368"/>
    </source>
</evidence>
<dbReference type="GO" id="GO:0005886">
    <property type="term" value="C:plasma membrane"/>
    <property type="evidence" value="ECO:0007669"/>
    <property type="project" value="UniProtKB-SubCell"/>
</dbReference>
<keyword evidence="12" id="KW-1185">Reference proteome</keyword>
<evidence type="ECO:0000256" key="7">
    <source>
        <dbReference type="ARBA" id="ARBA00023180"/>
    </source>
</evidence>
<keyword evidence="8" id="KW-0449">Lipoprotein</keyword>
<accession>A0A6A6NI32</accession>
<keyword evidence="7" id="KW-0325">Glycoprotein</keyword>
<evidence type="ECO:0000256" key="1">
    <source>
        <dbReference type="ARBA" id="ARBA00004609"/>
    </source>
</evidence>
<dbReference type="EMBL" id="JAAGAX010000001">
    <property type="protein sequence ID" value="KAF2324861.1"/>
    <property type="molecule type" value="Genomic_DNA"/>
</dbReference>
<comment type="caution">
    <text evidence="11">The sequence shown here is derived from an EMBL/GenBank/DDBJ whole genome shotgun (WGS) entry which is preliminary data.</text>
</comment>
<keyword evidence="3" id="KW-1003">Cell membrane</keyword>
<keyword evidence="4" id="KW-0336">GPI-anchor</keyword>
<dbReference type="Proteomes" id="UP000467840">
    <property type="component" value="Chromosome 5"/>
</dbReference>
<evidence type="ECO:0000256" key="6">
    <source>
        <dbReference type="ARBA" id="ARBA00023157"/>
    </source>
</evidence>
<dbReference type="InterPro" id="IPR036312">
    <property type="entry name" value="Bifun_inhib/LTP/seed_sf"/>
</dbReference>
<evidence type="ECO:0000256" key="4">
    <source>
        <dbReference type="ARBA" id="ARBA00022622"/>
    </source>
</evidence>
<comment type="similarity">
    <text evidence="2">Belongs to the plant LTP family.</text>
</comment>
<keyword evidence="9" id="KW-1133">Transmembrane helix</keyword>